<evidence type="ECO:0000256" key="1">
    <source>
        <dbReference type="SAM" id="Phobius"/>
    </source>
</evidence>
<proteinExistence type="predicted"/>
<evidence type="ECO:0000313" key="3">
    <source>
        <dbReference type="Proteomes" id="UP000196365"/>
    </source>
</evidence>
<keyword evidence="3" id="KW-1185">Reference proteome</keyword>
<evidence type="ECO:0000313" key="2">
    <source>
        <dbReference type="EMBL" id="SJZ74693.1"/>
    </source>
</evidence>
<keyword evidence="1" id="KW-0472">Membrane</keyword>
<name>A0A1T4N674_9FIRM</name>
<feature type="transmembrane region" description="Helical" evidence="1">
    <location>
        <begin position="6"/>
        <end position="22"/>
    </location>
</feature>
<dbReference type="EMBL" id="FUWV01000009">
    <property type="protein sequence ID" value="SJZ74693.1"/>
    <property type="molecule type" value="Genomic_DNA"/>
</dbReference>
<accession>A0A1T4N674</accession>
<feature type="transmembrane region" description="Helical" evidence="1">
    <location>
        <begin position="85"/>
        <end position="103"/>
    </location>
</feature>
<sequence length="106" mass="12422">MFINYFQTYFIGGLFLVMSYYIRKSKNISIVAGTKNMEKDDEDSKVKVANSVSKLLFILGITHTIFFTYYNFFGGNEIDNNNYMINLYFIIYMLTILVGIFKVNKK</sequence>
<gene>
    <name evidence="2" type="ORF">SAMN02745973_01575</name>
</gene>
<dbReference type="AlphaFoldDB" id="A0A1T4N674"/>
<dbReference type="RefSeq" id="WP_159454689.1">
    <property type="nucleotide sequence ID" value="NZ_FUWV01000009.1"/>
</dbReference>
<protein>
    <submittedName>
        <fullName evidence="2">Uncharacterized protein</fullName>
    </submittedName>
</protein>
<keyword evidence="1" id="KW-1133">Transmembrane helix</keyword>
<feature type="transmembrane region" description="Helical" evidence="1">
    <location>
        <begin position="55"/>
        <end position="73"/>
    </location>
</feature>
<dbReference type="Proteomes" id="UP000196365">
    <property type="component" value="Unassembled WGS sequence"/>
</dbReference>
<organism evidence="2 3">
    <name type="scientific">Garciella nitratireducens DSM 15102</name>
    <dbReference type="NCBI Taxonomy" id="1121911"/>
    <lineage>
        <taxon>Bacteria</taxon>
        <taxon>Bacillati</taxon>
        <taxon>Bacillota</taxon>
        <taxon>Clostridia</taxon>
        <taxon>Eubacteriales</taxon>
        <taxon>Eubacteriaceae</taxon>
        <taxon>Garciella</taxon>
    </lineage>
</organism>
<keyword evidence="1" id="KW-0812">Transmembrane</keyword>
<reference evidence="2 3" key="1">
    <citation type="submission" date="2017-02" db="EMBL/GenBank/DDBJ databases">
        <authorList>
            <person name="Peterson S.W."/>
        </authorList>
    </citation>
    <scope>NUCLEOTIDE SEQUENCE [LARGE SCALE GENOMIC DNA]</scope>
    <source>
        <strain evidence="2 3">DSM 15102</strain>
    </source>
</reference>